<dbReference type="AlphaFoldDB" id="A0AAE8N587"/>
<evidence type="ECO:0000256" key="3">
    <source>
        <dbReference type="ARBA" id="ARBA00008954"/>
    </source>
</evidence>
<dbReference type="InterPro" id="IPR010164">
    <property type="entry name" value="Orn_aminotrans"/>
</dbReference>
<dbReference type="GO" id="GO:0010121">
    <property type="term" value="P:L-arginine catabolic process to proline via ornithine"/>
    <property type="evidence" value="ECO:0007669"/>
    <property type="project" value="TreeGrafter"/>
</dbReference>
<dbReference type="InterPro" id="IPR005814">
    <property type="entry name" value="Aminotrans_3"/>
</dbReference>
<dbReference type="InterPro" id="IPR015424">
    <property type="entry name" value="PyrdxlP-dep_Trfase"/>
</dbReference>
<dbReference type="PIRSF" id="PIRSF000521">
    <property type="entry name" value="Transaminase_4ab_Lys_Orn"/>
    <property type="match status" value="1"/>
</dbReference>
<organism evidence="11 12">
    <name type="scientific">Cephalotrichum gorgonifer</name>
    <dbReference type="NCBI Taxonomy" id="2041049"/>
    <lineage>
        <taxon>Eukaryota</taxon>
        <taxon>Fungi</taxon>
        <taxon>Dikarya</taxon>
        <taxon>Ascomycota</taxon>
        <taxon>Pezizomycotina</taxon>
        <taxon>Sordariomycetes</taxon>
        <taxon>Hypocreomycetidae</taxon>
        <taxon>Microascales</taxon>
        <taxon>Microascaceae</taxon>
        <taxon>Cephalotrichum</taxon>
    </lineage>
</organism>
<evidence type="ECO:0000256" key="7">
    <source>
        <dbReference type="ARBA" id="ARBA00022898"/>
    </source>
</evidence>
<proteinExistence type="inferred from homology"/>
<dbReference type="InterPro" id="IPR015422">
    <property type="entry name" value="PyrdxlP-dep_Trfase_small"/>
</dbReference>
<dbReference type="GO" id="GO:0019544">
    <property type="term" value="P:L-arginine catabolic process to L-glutamate"/>
    <property type="evidence" value="ECO:0007669"/>
    <property type="project" value="TreeGrafter"/>
</dbReference>
<evidence type="ECO:0000313" key="12">
    <source>
        <dbReference type="Proteomes" id="UP001187682"/>
    </source>
</evidence>
<evidence type="ECO:0000256" key="1">
    <source>
        <dbReference type="ARBA" id="ARBA00001933"/>
    </source>
</evidence>
<comment type="caution">
    <text evidence="11">The sequence shown here is derived from an EMBL/GenBank/DDBJ whole genome shotgun (WGS) entry which is preliminary data.</text>
</comment>
<dbReference type="PANTHER" id="PTHR11986">
    <property type="entry name" value="AMINOTRANSFERASE CLASS III"/>
    <property type="match status" value="1"/>
</dbReference>
<gene>
    <name evidence="11" type="ORF">DNG_09211</name>
</gene>
<dbReference type="EMBL" id="ONZQ02000016">
    <property type="protein sequence ID" value="SPO06521.1"/>
    <property type="molecule type" value="Genomic_DNA"/>
</dbReference>
<dbReference type="CDD" id="cd00610">
    <property type="entry name" value="OAT_like"/>
    <property type="match status" value="1"/>
</dbReference>
<keyword evidence="6 9" id="KW-0808">Transferase</keyword>
<protein>
    <recommendedName>
        <fullName evidence="4 9">Ornithine aminotransferase</fullName>
        <ecNumber evidence="4 9">2.6.1.13</ecNumber>
    </recommendedName>
</protein>
<evidence type="ECO:0000256" key="2">
    <source>
        <dbReference type="ARBA" id="ARBA00004998"/>
    </source>
</evidence>
<evidence type="ECO:0000256" key="5">
    <source>
        <dbReference type="ARBA" id="ARBA00022576"/>
    </source>
</evidence>
<dbReference type="NCBIfam" id="TIGR01885">
    <property type="entry name" value="Orn_aminotrans"/>
    <property type="match status" value="1"/>
</dbReference>
<dbReference type="InterPro" id="IPR015421">
    <property type="entry name" value="PyrdxlP-dep_Trfase_major"/>
</dbReference>
<dbReference type="EC" id="2.6.1.13" evidence="4 9"/>
<evidence type="ECO:0000256" key="4">
    <source>
        <dbReference type="ARBA" id="ARBA00012924"/>
    </source>
</evidence>
<dbReference type="Proteomes" id="UP001187682">
    <property type="component" value="Unassembled WGS sequence"/>
</dbReference>
<dbReference type="GO" id="GO:0005737">
    <property type="term" value="C:cytoplasm"/>
    <property type="evidence" value="ECO:0007669"/>
    <property type="project" value="TreeGrafter"/>
</dbReference>
<dbReference type="InterPro" id="IPR049704">
    <property type="entry name" value="Aminotrans_3_PPA_site"/>
</dbReference>
<dbReference type="SUPFAM" id="SSF53383">
    <property type="entry name" value="PLP-dependent transferases"/>
    <property type="match status" value="1"/>
</dbReference>
<comment type="catalytic activity">
    <reaction evidence="9">
        <text>a 2-oxocarboxylate + L-ornithine = L-glutamate 5-semialdehyde + an L-alpha-amino acid</text>
        <dbReference type="Rhea" id="RHEA:13877"/>
        <dbReference type="ChEBI" id="CHEBI:35179"/>
        <dbReference type="ChEBI" id="CHEBI:46911"/>
        <dbReference type="ChEBI" id="CHEBI:58066"/>
        <dbReference type="ChEBI" id="CHEBI:59869"/>
        <dbReference type="EC" id="2.6.1.13"/>
    </reaction>
</comment>
<dbReference type="GO" id="GO:0030170">
    <property type="term" value="F:pyridoxal phosphate binding"/>
    <property type="evidence" value="ECO:0007669"/>
    <property type="project" value="InterPro"/>
</dbReference>
<accession>A0AAE8N587</accession>
<keyword evidence="5 9" id="KW-0032">Aminotransferase</keyword>
<evidence type="ECO:0000256" key="9">
    <source>
        <dbReference type="RuleBase" id="RU365036"/>
    </source>
</evidence>
<dbReference type="FunFam" id="3.40.640.10:FF:000011">
    <property type="entry name" value="Ornithine aminotransferase"/>
    <property type="match status" value="1"/>
</dbReference>
<reference evidence="11" key="1">
    <citation type="submission" date="2018-03" db="EMBL/GenBank/DDBJ databases">
        <authorList>
            <person name="Guldener U."/>
        </authorList>
    </citation>
    <scope>NUCLEOTIDE SEQUENCE</scope>
</reference>
<dbReference type="GO" id="GO:0004587">
    <property type="term" value="F:ornithine aminotransferase activity"/>
    <property type="evidence" value="ECO:0007669"/>
    <property type="project" value="UniProtKB-EC"/>
</dbReference>
<evidence type="ECO:0000256" key="8">
    <source>
        <dbReference type="RuleBase" id="RU003560"/>
    </source>
</evidence>
<keyword evidence="12" id="KW-1185">Reference proteome</keyword>
<dbReference type="InterPro" id="IPR050103">
    <property type="entry name" value="Class-III_PLP-dep_AT"/>
</dbReference>
<comment type="similarity">
    <text evidence="3 8">Belongs to the class-III pyridoxal-phosphate-dependent aminotransferase family.</text>
</comment>
<comment type="pathway">
    <text evidence="2 9">Amino-acid biosynthesis; L-proline biosynthesis; L-glutamate 5-semialdehyde from L-ornithine: step 1/1.</text>
</comment>
<feature type="region of interest" description="Disordered" evidence="10">
    <location>
        <begin position="1"/>
        <end position="24"/>
    </location>
</feature>
<dbReference type="GO" id="GO:0042802">
    <property type="term" value="F:identical protein binding"/>
    <property type="evidence" value="ECO:0007669"/>
    <property type="project" value="TreeGrafter"/>
</dbReference>
<dbReference type="Gene3D" id="3.90.1150.10">
    <property type="entry name" value="Aspartate Aminotransferase, domain 1"/>
    <property type="match status" value="1"/>
</dbReference>
<keyword evidence="7 8" id="KW-0663">Pyridoxal phosphate</keyword>
<dbReference type="PROSITE" id="PS00600">
    <property type="entry name" value="AA_TRANSFER_CLASS_3"/>
    <property type="match status" value="1"/>
</dbReference>
<dbReference type="Pfam" id="PF00202">
    <property type="entry name" value="Aminotran_3"/>
    <property type="match status" value="1"/>
</dbReference>
<evidence type="ECO:0000313" key="11">
    <source>
        <dbReference type="EMBL" id="SPO06521.1"/>
    </source>
</evidence>
<sequence length="450" mass="48136">MVPALEVSAEDQQHGSGPKPGALSPGVSKILKTWRENVTPGFGTFPVVVDSAHGHTIKDVDGKEYIDMISQFAVSNFGHSHPKIVEAVVDQIRKVALVNTSYVHPLYAELAERLNKKFGYDSIAAMVTGSEAIDACVKIARKWAYVKKKIPANEAWILTTDCCYHGVTLITMNLSNVKAENFGKHIPHVGPFGPTSGRLVRYGNVEDLQQVLEESGHQIAAFMIEPIQGLAGTKIPPEGYLKAAQDLCQKHNVLFICDEIQTGLGRTGTDLAYQHESVKPDLVALGKAITGGVVPMSIVMGKREVMEIIQPYDVASTYAGMPAACAAALAALDVLEDEAISARSQRLGQLLAELISSAGLPYVLEHRGCGRGLFQTLVIDEVPSKGITARRIAALCALRGVLCGNTANRLRFSPPLTISEEALAKAVEVLSGAFSDVATLGEFPGSNGLD</sequence>
<dbReference type="Gene3D" id="3.40.640.10">
    <property type="entry name" value="Type I PLP-dependent aspartate aminotransferase-like (Major domain)"/>
    <property type="match status" value="1"/>
</dbReference>
<evidence type="ECO:0000256" key="6">
    <source>
        <dbReference type="ARBA" id="ARBA00022679"/>
    </source>
</evidence>
<name>A0AAE8N587_9PEZI</name>
<dbReference type="PANTHER" id="PTHR11986:SF18">
    <property type="entry name" value="ORNITHINE AMINOTRANSFERASE, MITOCHONDRIAL"/>
    <property type="match status" value="1"/>
</dbReference>
<comment type="cofactor">
    <cofactor evidence="1 9">
        <name>pyridoxal 5'-phosphate</name>
        <dbReference type="ChEBI" id="CHEBI:597326"/>
    </cofactor>
</comment>
<evidence type="ECO:0000256" key="10">
    <source>
        <dbReference type="SAM" id="MobiDB-lite"/>
    </source>
</evidence>